<keyword evidence="3" id="KW-1133">Transmembrane helix</keyword>
<sequence length="597" mass="66190">MFSSQGVLVLAVAVVCLSVHGAYAVDFDTEKAFDEVGILKCSMPKIGTRVRPPYPLPDWENMYSKLDVQTKRIYEVVEGNPKEMHIQNLRSDGLLVGNSSHSTDIELVVYERGGLSSDTLQAINSIGSDDIVLDWLRDNNQEDWSSNNENVRAIPRKRPTDGKLRVVFIFGEHGRELVTTEVGEYFIKLLSEASVETLLPIFDNDRLFVDSVLKALDDTVVHIVPCENKSGRRIVETPDPNNGKSGLSEDPNICQRVNKRTVDPNRNWPLYGGVKPWNFKKSSEDGPGASPLSEPESRLLFRVYDSVEPLAVVNVHSGMHGMFSPPDYSPIMLNTAASLAEVKLQSQLNQRWMDGKCTVGAGGHAVGYVAYGTHNDFVHTGFGVPSAETWEVYGNERSEYYDCFGLFNPIEKDVLKEYVRNWTGMALEHITHLHQGLIPGIRSPADKFSEEVASLPEPNTCGLTESHVNAMRGLSDLALGRGDKLERSSFVANAMASTPTLVMPTFEEVKPRTGGLFGVVASSVQNGKPVNGNLLTGNEALGQSRGAANSYSLMMGSYSIMIFGITFVTVSYYVYRRFGFRSSGRRRPRRYRVWDVV</sequence>
<evidence type="ECO:0000256" key="1">
    <source>
        <dbReference type="ARBA" id="ARBA00001947"/>
    </source>
</evidence>
<feature type="chain" id="PRO_5023022215" evidence="4">
    <location>
        <begin position="25"/>
        <end position="597"/>
    </location>
</feature>
<feature type="signal peptide" evidence="4">
    <location>
        <begin position="1"/>
        <end position="24"/>
    </location>
</feature>
<reference evidence="6 7" key="1">
    <citation type="submission" date="2018-07" db="EMBL/GenBank/DDBJ databases">
        <title>The complete nuclear genome of the prasinophyte Chloropicon primus (CCMP1205).</title>
        <authorList>
            <person name="Pombert J.-F."/>
            <person name="Otis C."/>
            <person name="Turmel M."/>
            <person name="Lemieux C."/>
        </authorList>
    </citation>
    <scope>NUCLEOTIDE SEQUENCE [LARGE SCALE GENOMIC DNA]</scope>
    <source>
        <strain evidence="6 7">CCMP1205</strain>
    </source>
</reference>
<comment type="cofactor">
    <cofactor evidence="1">
        <name>Zn(2+)</name>
        <dbReference type="ChEBI" id="CHEBI:29105"/>
    </cofactor>
</comment>
<evidence type="ECO:0000313" key="7">
    <source>
        <dbReference type="Proteomes" id="UP000316726"/>
    </source>
</evidence>
<dbReference type="GO" id="GO:0004181">
    <property type="term" value="F:metallocarboxypeptidase activity"/>
    <property type="evidence" value="ECO:0007669"/>
    <property type="project" value="InterPro"/>
</dbReference>
<feature type="domain" description="Peptidase M14" evidence="5">
    <location>
        <begin position="63"/>
        <end position="417"/>
    </location>
</feature>
<evidence type="ECO:0000256" key="2">
    <source>
        <dbReference type="ARBA" id="ARBA00005988"/>
    </source>
</evidence>
<name>A0A5B8MQY6_9CHLO</name>
<keyword evidence="6" id="KW-0121">Carboxypeptidase</keyword>
<dbReference type="SUPFAM" id="SSF53187">
    <property type="entry name" value="Zn-dependent exopeptidases"/>
    <property type="match status" value="1"/>
</dbReference>
<dbReference type="GO" id="GO:0005615">
    <property type="term" value="C:extracellular space"/>
    <property type="evidence" value="ECO:0007669"/>
    <property type="project" value="TreeGrafter"/>
</dbReference>
<keyword evidence="6" id="KW-0645">Protease</keyword>
<keyword evidence="7" id="KW-1185">Reference proteome</keyword>
<keyword evidence="4" id="KW-0732">Signal</keyword>
<evidence type="ECO:0000313" key="6">
    <source>
        <dbReference type="EMBL" id="QDZ21790.1"/>
    </source>
</evidence>
<dbReference type="GO" id="GO:0008270">
    <property type="term" value="F:zinc ion binding"/>
    <property type="evidence" value="ECO:0007669"/>
    <property type="project" value="InterPro"/>
</dbReference>
<dbReference type="PANTHER" id="PTHR11705:SF119">
    <property type="entry name" value="OS02G0119300 PROTEIN"/>
    <property type="match status" value="1"/>
</dbReference>
<comment type="similarity">
    <text evidence="2">Belongs to the peptidase M14 family.</text>
</comment>
<protein>
    <submittedName>
        <fullName evidence="6">Zinc carboxypeptidase</fullName>
    </submittedName>
</protein>
<dbReference type="AlphaFoldDB" id="A0A5B8MQY6"/>
<evidence type="ECO:0000259" key="5">
    <source>
        <dbReference type="SMART" id="SM00631"/>
    </source>
</evidence>
<dbReference type="STRING" id="1764295.A0A5B8MQY6"/>
<keyword evidence="3" id="KW-0472">Membrane</keyword>
<dbReference type="Proteomes" id="UP000316726">
    <property type="component" value="Chromosome 6"/>
</dbReference>
<accession>A0A5B8MQY6</accession>
<dbReference type="InterPro" id="IPR000834">
    <property type="entry name" value="Peptidase_M14"/>
</dbReference>
<organism evidence="6 7">
    <name type="scientific">Chloropicon primus</name>
    <dbReference type="NCBI Taxonomy" id="1764295"/>
    <lineage>
        <taxon>Eukaryota</taxon>
        <taxon>Viridiplantae</taxon>
        <taxon>Chlorophyta</taxon>
        <taxon>Chloropicophyceae</taxon>
        <taxon>Chloropicales</taxon>
        <taxon>Chloropicaceae</taxon>
        <taxon>Chloropicon</taxon>
    </lineage>
</organism>
<keyword evidence="3" id="KW-0812">Transmembrane</keyword>
<keyword evidence="6" id="KW-0378">Hydrolase</keyword>
<dbReference type="Gene3D" id="3.40.630.10">
    <property type="entry name" value="Zn peptidases"/>
    <property type="match status" value="1"/>
</dbReference>
<dbReference type="OrthoDB" id="3626597at2759"/>
<dbReference type="PANTHER" id="PTHR11705">
    <property type="entry name" value="PROTEASE FAMILY M14 CARBOXYPEPTIDASE A,B"/>
    <property type="match status" value="1"/>
</dbReference>
<dbReference type="EMBL" id="CP031039">
    <property type="protein sequence ID" value="QDZ21790.1"/>
    <property type="molecule type" value="Genomic_DNA"/>
</dbReference>
<evidence type="ECO:0000256" key="4">
    <source>
        <dbReference type="SAM" id="SignalP"/>
    </source>
</evidence>
<evidence type="ECO:0000256" key="3">
    <source>
        <dbReference type="SAM" id="Phobius"/>
    </source>
</evidence>
<gene>
    <name evidence="6" type="ORF">A3770_06p43080</name>
</gene>
<dbReference type="SMART" id="SM00631">
    <property type="entry name" value="Zn_pept"/>
    <property type="match status" value="1"/>
</dbReference>
<dbReference type="Pfam" id="PF00246">
    <property type="entry name" value="Peptidase_M14"/>
    <property type="match status" value="1"/>
</dbReference>
<dbReference type="GO" id="GO:0006508">
    <property type="term" value="P:proteolysis"/>
    <property type="evidence" value="ECO:0007669"/>
    <property type="project" value="InterPro"/>
</dbReference>
<feature type="transmembrane region" description="Helical" evidence="3">
    <location>
        <begin position="553"/>
        <end position="575"/>
    </location>
</feature>
<proteinExistence type="inferred from homology"/>